<dbReference type="SUPFAM" id="SSF47473">
    <property type="entry name" value="EF-hand"/>
    <property type="match status" value="1"/>
</dbReference>
<keyword evidence="1" id="KW-0106">Calcium</keyword>
<dbReference type="SMART" id="SM00054">
    <property type="entry name" value="EFh"/>
    <property type="match status" value="3"/>
</dbReference>
<sequence length="411" mass="48282">MKNSKVFFTEEETNCYKTWYSIVHNYDESFIGEEVFSNNNDIPKLGVKTALFLRTSGLPNKVLHEIWRLVDSENKGLLSFYNFGKACRLVSFYQNEGVFPDQDLVTKIPKKLAYFNIGLFLGKFNKNTQINLRNIIESYFSDELFVSRTIKAFKQLDVGNKGLVDGSEIFNLFINSNIPREKLREIWDYSDIDNDGKLSTTEFIVFNTLVEVSKRYDININDRISVESIILLLNNVLRSYYNKTRDDKSESLHEWKLHRNNEKAELKHNYDLDIDLHESEVSDLMKIQEIVSSLKQIDCELIKRLEKKKLKLATEHKNLLLEINKIYNKYINNRTLIDHLYEDIKFFKEANCIISNSDIQERREPSLNIVKKSNNGEIREYRALEGPLDSFPKVDCKNWVKFPSNKKNFNS</sequence>
<dbReference type="EMBL" id="JAWDEY010000032">
    <property type="protein sequence ID" value="KAK6588448.1"/>
    <property type="molecule type" value="Genomic_DNA"/>
</dbReference>
<feature type="domain" description="EF-hand" evidence="3">
    <location>
        <begin position="178"/>
        <end position="213"/>
    </location>
</feature>
<dbReference type="SMART" id="SM00027">
    <property type="entry name" value="EH"/>
    <property type="match status" value="1"/>
</dbReference>
<evidence type="ECO:0000313" key="4">
    <source>
        <dbReference type="EMBL" id="KAK6588448.1"/>
    </source>
</evidence>
<dbReference type="InterPro" id="IPR002048">
    <property type="entry name" value="EF_hand_dom"/>
</dbReference>
<dbReference type="GO" id="GO:0005886">
    <property type="term" value="C:plasma membrane"/>
    <property type="evidence" value="ECO:0007669"/>
    <property type="project" value="TreeGrafter"/>
</dbReference>
<organism evidence="4 5">
    <name type="scientific">Cryptosporidium xiaoi</name>
    <dbReference type="NCBI Taxonomy" id="659607"/>
    <lineage>
        <taxon>Eukaryota</taxon>
        <taxon>Sar</taxon>
        <taxon>Alveolata</taxon>
        <taxon>Apicomplexa</taxon>
        <taxon>Conoidasida</taxon>
        <taxon>Coccidia</taxon>
        <taxon>Eucoccidiorida</taxon>
        <taxon>Eimeriorina</taxon>
        <taxon>Cryptosporidiidae</taxon>
        <taxon>Cryptosporidium</taxon>
    </lineage>
</organism>
<dbReference type="PANTHER" id="PTHR11216">
    <property type="entry name" value="EH DOMAIN"/>
    <property type="match status" value="1"/>
</dbReference>
<reference evidence="4 5" key="1">
    <citation type="submission" date="2023-10" db="EMBL/GenBank/DDBJ databases">
        <title>Comparative genomics analysis reveals potential genetic determinants of host preference in Cryptosporidium xiaoi.</title>
        <authorList>
            <person name="Xiao L."/>
            <person name="Li J."/>
        </authorList>
    </citation>
    <scope>NUCLEOTIDE SEQUENCE [LARGE SCALE GENOMIC DNA]</scope>
    <source>
        <strain evidence="4 5">52996</strain>
    </source>
</reference>
<feature type="domain" description="EH" evidence="2">
    <location>
        <begin position="151"/>
        <end position="210"/>
    </location>
</feature>
<dbReference type="PROSITE" id="PS50031">
    <property type="entry name" value="EH"/>
    <property type="match status" value="2"/>
</dbReference>
<dbReference type="InterPro" id="IPR011992">
    <property type="entry name" value="EF-hand-dom_pair"/>
</dbReference>
<comment type="caution">
    <text evidence="4">The sequence shown here is derived from an EMBL/GenBank/DDBJ whole genome shotgun (WGS) entry which is preliminary data.</text>
</comment>
<keyword evidence="5" id="KW-1185">Reference proteome</keyword>
<evidence type="ECO:0000259" key="3">
    <source>
        <dbReference type="PROSITE" id="PS50222"/>
    </source>
</evidence>
<accession>A0AAV9XVD2</accession>
<dbReference type="InterPro" id="IPR000261">
    <property type="entry name" value="EH_dom"/>
</dbReference>
<dbReference type="PROSITE" id="PS50222">
    <property type="entry name" value="EF_HAND_2"/>
    <property type="match status" value="2"/>
</dbReference>
<name>A0AAV9XVD2_9CRYT</name>
<protein>
    <submittedName>
        <fullName evidence="4">Uncharacterized protein</fullName>
    </submittedName>
</protein>
<feature type="domain" description="EH" evidence="2">
    <location>
        <begin position="26"/>
        <end position="112"/>
    </location>
</feature>
<dbReference type="Pfam" id="PF12763">
    <property type="entry name" value="EH"/>
    <property type="match status" value="2"/>
</dbReference>
<dbReference type="PROSITE" id="PS00018">
    <property type="entry name" value="EF_HAND_1"/>
    <property type="match status" value="1"/>
</dbReference>
<dbReference type="GO" id="GO:0006897">
    <property type="term" value="P:endocytosis"/>
    <property type="evidence" value="ECO:0007669"/>
    <property type="project" value="TreeGrafter"/>
</dbReference>
<evidence type="ECO:0000259" key="2">
    <source>
        <dbReference type="PROSITE" id="PS50031"/>
    </source>
</evidence>
<dbReference type="GO" id="GO:0016197">
    <property type="term" value="P:endosomal transport"/>
    <property type="evidence" value="ECO:0007669"/>
    <property type="project" value="TreeGrafter"/>
</dbReference>
<dbReference type="InterPro" id="IPR018247">
    <property type="entry name" value="EF_Hand_1_Ca_BS"/>
</dbReference>
<dbReference type="GO" id="GO:0005737">
    <property type="term" value="C:cytoplasm"/>
    <property type="evidence" value="ECO:0007669"/>
    <property type="project" value="TreeGrafter"/>
</dbReference>
<dbReference type="Proteomes" id="UP001311799">
    <property type="component" value="Unassembled WGS sequence"/>
</dbReference>
<gene>
    <name evidence="4" type="ORF">RS030_4680</name>
</gene>
<evidence type="ECO:0000256" key="1">
    <source>
        <dbReference type="ARBA" id="ARBA00022837"/>
    </source>
</evidence>
<dbReference type="AlphaFoldDB" id="A0AAV9XVD2"/>
<dbReference type="CDD" id="cd00052">
    <property type="entry name" value="EH"/>
    <property type="match status" value="1"/>
</dbReference>
<feature type="domain" description="EF-hand" evidence="3">
    <location>
        <begin position="58"/>
        <end position="93"/>
    </location>
</feature>
<dbReference type="GO" id="GO:0005509">
    <property type="term" value="F:calcium ion binding"/>
    <property type="evidence" value="ECO:0007669"/>
    <property type="project" value="InterPro"/>
</dbReference>
<proteinExistence type="predicted"/>
<evidence type="ECO:0000313" key="5">
    <source>
        <dbReference type="Proteomes" id="UP001311799"/>
    </source>
</evidence>
<dbReference type="Gene3D" id="1.10.238.10">
    <property type="entry name" value="EF-hand"/>
    <property type="match status" value="2"/>
</dbReference>